<dbReference type="Pfam" id="PF13976">
    <property type="entry name" value="gag_pre-integrs"/>
    <property type="match status" value="1"/>
</dbReference>
<evidence type="ECO:0000256" key="16">
    <source>
        <dbReference type="ARBA" id="ARBA00022918"/>
    </source>
</evidence>
<dbReference type="InterPro" id="IPR043502">
    <property type="entry name" value="DNA/RNA_pol_sf"/>
</dbReference>
<keyword evidence="4" id="KW-0645">Protease</keyword>
<keyword evidence="13" id="KW-0460">Magnesium</keyword>
<feature type="compositionally biased region" description="Basic and acidic residues" evidence="23">
    <location>
        <begin position="722"/>
        <end position="739"/>
    </location>
</feature>
<protein>
    <submittedName>
        <fullName evidence="25">Related to retrotransposon protein</fullName>
    </submittedName>
</protein>
<dbReference type="CDD" id="cd09272">
    <property type="entry name" value="RNase_HI_RT_Ty1"/>
    <property type="match status" value="1"/>
</dbReference>
<dbReference type="GO" id="GO:0005634">
    <property type="term" value="C:nucleus"/>
    <property type="evidence" value="ECO:0007669"/>
    <property type="project" value="UniProtKB-ARBA"/>
</dbReference>
<keyword evidence="26" id="KW-1185">Reference proteome</keyword>
<evidence type="ECO:0000256" key="7">
    <source>
        <dbReference type="ARBA" id="ARBA00022723"/>
    </source>
</evidence>
<keyword evidence="14" id="KW-0694">RNA-binding</keyword>
<keyword evidence="19" id="KW-0233">DNA recombination</keyword>
<keyword evidence="11" id="KW-0378">Hydrolase</keyword>
<evidence type="ECO:0000256" key="5">
    <source>
        <dbReference type="ARBA" id="ARBA00022695"/>
    </source>
</evidence>
<dbReference type="Pfam" id="PF25597">
    <property type="entry name" value="SH3_retrovirus"/>
    <property type="match status" value="1"/>
</dbReference>
<evidence type="ECO:0000256" key="2">
    <source>
        <dbReference type="ARBA" id="ARBA00022578"/>
    </source>
</evidence>
<evidence type="ECO:0000256" key="21">
    <source>
        <dbReference type="ARBA" id="ARBA00048173"/>
    </source>
</evidence>
<keyword evidence="8" id="KW-0547">Nucleotide-binding</keyword>
<dbReference type="Gene3D" id="3.30.70.270">
    <property type="match status" value="1"/>
</dbReference>
<dbReference type="InterPro" id="IPR025724">
    <property type="entry name" value="GAG-pre-integrase_dom"/>
</dbReference>
<dbReference type="GO" id="GO:0015074">
    <property type="term" value="P:DNA integration"/>
    <property type="evidence" value="ECO:0007669"/>
    <property type="project" value="UniProtKB-KW"/>
</dbReference>
<comment type="catalytic activity">
    <reaction evidence="21">
        <text>DNA(n) + a 2'-deoxyribonucleoside 5'-triphosphate = DNA(n+1) + diphosphate</text>
        <dbReference type="Rhea" id="RHEA:22508"/>
        <dbReference type="Rhea" id="RHEA-COMP:17339"/>
        <dbReference type="Rhea" id="RHEA-COMP:17340"/>
        <dbReference type="ChEBI" id="CHEBI:33019"/>
        <dbReference type="ChEBI" id="CHEBI:61560"/>
        <dbReference type="ChEBI" id="CHEBI:173112"/>
        <dbReference type="EC" id="2.7.7.49"/>
    </reaction>
</comment>
<dbReference type="InterPro" id="IPR054722">
    <property type="entry name" value="PolX-like_BBD"/>
</dbReference>
<evidence type="ECO:0000256" key="15">
    <source>
        <dbReference type="ARBA" id="ARBA00022908"/>
    </source>
</evidence>
<dbReference type="GO" id="GO:0005524">
    <property type="term" value="F:ATP binding"/>
    <property type="evidence" value="ECO:0007669"/>
    <property type="project" value="UniProtKB-KW"/>
</dbReference>
<evidence type="ECO:0000256" key="23">
    <source>
        <dbReference type="SAM" id="MobiDB-lite"/>
    </source>
</evidence>
<keyword evidence="6" id="KW-0540">Nuclease</keyword>
<keyword evidence="17" id="KW-0808">Transferase</keyword>
<keyword evidence="9" id="KW-0064">Aspartyl protease</keyword>
<dbReference type="Pfam" id="PF22936">
    <property type="entry name" value="Pol_BBD"/>
    <property type="match status" value="1"/>
</dbReference>
<evidence type="ECO:0000259" key="24">
    <source>
        <dbReference type="PROSITE" id="PS50994"/>
    </source>
</evidence>
<evidence type="ECO:0000256" key="20">
    <source>
        <dbReference type="ARBA" id="ARBA00023268"/>
    </source>
</evidence>
<dbReference type="Pfam" id="PF00665">
    <property type="entry name" value="rve"/>
    <property type="match status" value="1"/>
</dbReference>
<feature type="domain" description="Integrase catalytic" evidence="24">
    <location>
        <begin position="405"/>
        <end position="570"/>
    </location>
</feature>
<dbReference type="GO" id="GO:0003723">
    <property type="term" value="F:RNA binding"/>
    <property type="evidence" value="ECO:0007669"/>
    <property type="project" value="UniProtKB-KW"/>
</dbReference>
<keyword evidence="2" id="KW-0815">Transposition</keyword>
<dbReference type="InterPro" id="IPR043128">
    <property type="entry name" value="Rev_trsase/Diguanyl_cyclase"/>
</dbReference>
<keyword evidence="16" id="KW-0695">RNA-directed DNA polymerase</keyword>
<evidence type="ECO:0000256" key="1">
    <source>
        <dbReference type="ARBA" id="ARBA00002180"/>
    </source>
</evidence>
<evidence type="ECO:0000256" key="9">
    <source>
        <dbReference type="ARBA" id="ARBA00022750"/>
    </source>
</evidence>
<keyword evidence="12" id="KW-0067">ATP-binding</keyword>
<dbReference type="Gene3D" id="3.10.10.10">
    <property type="entry name" value="HIV Type 1 Reverse Transcriptase, subunit A, domain 1"/>
    <property type="match status" value="1"/>
</dbReference>
<dbReference type="GO" id="GO:0004190">
    <property type="term" value="F:aspartic-type endopeptidase activity"/>
    <property type="evidence" value="ECO:0007669"/>
    <property type="project" value="UniProtKB-KW"/>
</dbReference>
<evidence type="ECO:0000313" key="25">
    <source>
        <dbReference type="EMBL" id="SNX86569.1"/>
    </source>
</evidence>
<sequence length="1283" mass="146031">MLSLEGVAEYITGEKNPNSEGWNKHLDNMMCSIIISKMKTGGEDGLDSLKSKIIGLKVAHVGKLWKLIREDLTVDNEERIKLILDQIVCARVLHNDVRKYIKYIEDLSNEATLIGYPFIDHTLTHYVRQQLYGNPIYQVTLDMHPTSSFKALCTALESKQIQHETLGPGTFVRRNPIHYQARAANEFWCTLTSSHKEINPDTWVVDSGASMHMVNDFSLLVDPKPFSGQVHTAGEGSLEIKAIGDIFAHVGIMQVHLRNVLYVPKANIKLLSVIALMKESGARVIFENSGGKIYFPDGVIIGVKENVERNWLEIRTNQRENYGLHQTEELFECLPEKMQIREPSRKVSKEHLWHERLGHPGRDKARAIIKRFSESSEVKLDPEDSLDCHECIAAKSTQARMGKGSGERDSEVLGLIHVDLITDLSGTSEYRNILVAVDDHSGYILATPIFKKSDALGCLQNWTKFMENQTGNKVKRIRSDNGGEWASTLADQWSANEGILWEKTSPYTSTQNGRVERMNRTLMERVRALLSQRELPANLWPFAVQAAAFTINLTPDQHGLTPYEKAFKRKPDRFVQLLRVFGCLAWVFIPKGRREHGKIDARAVAAVLLGYSLTRKSWLFYSPNYKPDLFWSNSAKFLEQQSWQDRTEFLPLKIYPPKAPVDNAEIPDLGYEDQDANYEDYEDALKHLVDDDFPENQGEIQEEIPSEELQREEIPNSSTGAKIDESENKARKSSNDRRKYALIGNPKVETLDLMPTVKEAMAREDAQKWREAIMKEVEGLEKKGTWEIVDRPLNVRLVDSKLVLKIKTDANMKPTKYKARLVARGFTQQQGIDYDEIFAPVAPMEAIRAVLAIAAFNDWEIDCIDVVQAYLNSELHHEVYLKPPQITQVPEGKVYKLKKGLYGLKQSGREWNKILDQHLKDIGFKGLPCAPCIYLKGQGDKMVIITTYVDDMLIISPDKREVNKVKDDIRRKWEIEDNGPVTEFLGIKITRDRYKKILDLDLAAYIKKMISKWLPNGEKSWRPMICPLDAEETEEIIGEKSKNYQELVGQLLWVSNTVRPDISFAVGSLARYMSKPREGAWEAAIQVLKYLNQTAENTLRYENKEENKHPITTYTDANWASERATNRRSTSGSTTFIFGNLVSWKSQVQKCVSLSAVEAEFVAASDAAREALFFKYLLRDLGVSEEKPLMLTDSMGCVQVSKDAAKHWKLKHIDTRYHFIRDNVQSGSLEIKHIRTEENLADMLTKPVPKAIIMRTCNGINMVRPARGGVEDIAPTELDGQMN</sequence>
<evidence type="ECO:0000256" key="11">
    <source>
        <dbReference type="ARBA" id="ARBA00022801"/>
    </source>
</evidence>
<dbReference type="InterPro" id="IPR039537">
    <property type="entry name" value="Retrotran_Ty1/copia-like"/>
</dbReference>
<keyword evidence="18" id="KW-0917">Virion maturation</keyword>
<dbReference type="GO" id="GO:0032196">
    <property type="term" value="P:transposition"/>
    <property type="evidence" value="ECO:0007669"/>
    <property type="project" value="UniProtKB-KW"/>
</dbReference>
<dbReference type="GO" id="GO:0046872">
    <property type="term" value="F:metal ion binding"/>
    <property type="evidence" value="ECO:0007669"/>
    <property type="project" value="UniProtKB-KW"/>
</dbReference>
<dbReference type="GO" id="GO:0003887">
    <property type="term" value="F:DNA-directed DNA polymerase activity"/>
    <property type="evidence" value="ECO:0007669"/>
    <property type="project" value="UniProtKB-KW"/>
</dbReference>
<dbReference type="InterPro" id="IPR012337">
    <property type="entry name" value="RNaseH-like_sf"/>
</dbReference>
<dbReference type="PANTHER" id="PTHR42648:SF11">
    <property type="entry name" value="TRANSPOSON TY4-P GAG-POL POLYPROTEIN"/>
    <property type="match status" value="1"/>
</dbReference>
<feature type="region of interest" description="Disordered" evidence="23">
    <location>
        <begin position="702"/>
        <end position="739"/>
    </location>
</feature>
<evidence type="ECO:0000256" key="19">
    <source>
        <dbReference type="ARBA" id="ARBA00023172"/>
    </source>
</evidence>
<keyword evidence="15" id="KW-0229">DNA integration</keyword>
<keyword evidence="17" id="KW-0239">DNA-directed DNA polymerase</keyword>
<dbReference type="PROSITE" id="PS50994">
    <property type="entry name" value="INTEGRASE"/>
    <property type="match status" value="1"/>
</dbReference>
<evidence type="ECO:0000256" key="6">
    <source>
        <dbReference type="ARBA" id="ARBA00022722"/>
    </source>
</evidence>
<dbReference type="Gene3D" id="3.30.420.10">
    <property type="entry name" value="Ribonuclease H-like superfamily/Ribonuclease H"/>
    <property type="match status" value="1"/>
</dbReference>
<evidence type="ECO:0000256" key="22">
    <source>
        <dbReference type="ARBA" id="ARBA00049244"/>
    </source>
</evidence>
<keyword evidence="3" id="KW-1188">Viral release from host cell</keyword>
<evidence type="ECO:0000256" key="3">
    <source>
        <dbReference type="ARBA" id="ARBA00022612"/>
    </source>
</evidence>
<keyword evidence="7" id="KW-0479">Metal-binding</keyword>
<dbReference type="GO" id="GO:0004519">
    <property type="term" value="F:endonuclease activity"/>
    <property type="evidence" value="ECO:0007669"/>
    <property type="project" value="UniProtKB-KW"/>
</dbReference>
<name>A0AAJ4XQE6_9BASI</name>
<keyword evidence="5" id="KW-0548">Nucleotidyltransferase</keyword>
<evidence type="ECO:0000256" key="10">
    <source>
        <dbReference type="ARBA" id="ARBA00022759"/>
    </source>
</evidence>
<evidence type="ECO:0000313" key="26">
    <source>
        <dbReference type="Proteomes" id="UP001294444"/>
    </source>
</evidence>
<dbReference type="GO" id="GO:0006508">
    <property type="term" value="P:proteolysis"/>
    <property type="evidence" value="ECO:0007669"/>
    <property type="project" value="UniProtKB-KW"/>
</dbReference>
<dbReference type="Proteomes" id="UP001294444">
    <property type="component" value="Unassembled WGS sequence"/>
</dbReference>
<dbReference type="GO" id="GO:0003964">
    <property type="term" value="F:RNA-directed DNA polymerase activity"/>
    <property type="evidence" value="ECO:0007669"/>
    <property type="project" value="UniProtKB-KW"/>
</dbReference>
<gene>
    <name evidence="25" type="ORF">MEPE_05278</name>
</gene>
<dbReference type="InterPro" id="IPR036397">
    <property type="entry name" value="RNaseH_sf"/>
</dbReference>
<keyword evidence="20" id="KW-0511">Multifunctional enzyme</keyword>
<dbReference type="InterPro" id="IPR001584">
    <property type="entry name" value="Integrase_cat-core"/>
</dbReference>
<dbReference type="InterPro" id="IPR013103">
    <property type="entry name" value="RVT_2"/>
</dbReference>
<comment type="catalytic activity">
    <reaction evidence="22">
        <text>DNA(n) + a 2'-deoxyribonucleoside 5'-triphosphate = DNA(n+1) + diphosphate</text>
        <dbReference type="Rhea" id="RHEA:22508"/>
        <dbReference type="Rhea" id="RHEA-COMP:17339"/>
        <dbReference type="Rhea" id="RHEA-COMP:17340"/>
        <dbReference type="ChEBI" id="CHEBI:33019"/>
        <dbReference type="ChEBI" id="CHEBI:61560"/>
        <dbReference type="ChEBI" id="CHEBI:173112"/>
        <dbReference type="EC" id="2.7.7.7"/>
    </reaction>
</comment>
<evidence type="ECO:0000256" key="8">
    <source>
        <dbReference type="ARBA" id="ARBA00022741"/>
    </source>
</evidence>
<evidence type="ECO:0000256" key="13">
    <source>
        <dbReference type="ARBA" id="ARBA00022842"/>
    </source>
</evidence>
<comment type="function">
    <text evidence="1">The aspartyl protease (PR) mediates the proteolytic cleavages of the Gag and Gag-Pol polyproteins after assembly of the VLP.</text>
</comment>
<dbReference type="EMBL" id="OAPG01000015">
    <property type="protein sequence ID" value="SNX86569.1"/>
    <property type="molecule type" value="Genomic_DNA"/>
</dbReference>
<dbReference type="SUPFAM" id="SSF53098">
    <property type="entry name" value="Ribonuclease H-like"/>
    <property type="match status" value="1"/>
</dbReference>
<dbReference type="SUPFAM" id="SSF56672">
    <property type="entry name" value="DNA/RNA polymerases"/>
    <property type="match status" value="1"/>
</dbReference>
<evidence type="ECO:0000256" key="17">
    <source>
        <dbReference type="ARBA" id="ARBA00022932"/>
    </source>
</evidence>
<dbReference type="GO" id="GO:0006310">
    <property type="term" value="P:DNA recombination"/>
    <property type="evidence" value="ECO:0007669"/>
    <property type="project" value="UniProtKB-KW"/>
</dbReference>
<dbReference type="Pfam" id="PF07727">
    <property type="entry name" value="RVT_2"/>
    <property type="match status" value="1"/>
</dbReference>
<reference evidence="25" key="1">
    <citation type="submission" date="2023-10" db="EMBL/GenBank/DDBJ databases">
        <authorList>
            <person name="Guldener U."/>
        </authorList>
    </citation>
    <scope>NUCLEOTIDE SEQUENCE</scope>
    <source>
        <strain evidence="25">Mp4</strain>
    </source>
</reference>
<comment type="caution">
    <text evidence="25">The sequence shown here is derived from an EMBL/GenBank/DDBJ whole genome shotgun (WGS) entry which is preliminary data.</text>
</comment>
<accession>A0AAJ4XQE6</accession>
<evidence type="ECO:0000256" key="14">
    <source>
        <dbReference type="ARBA" id="ARBA00022884"/>
    </source>
</evidence>
<evidence type="ECO:0000256" key="18">
    <source>
        <dbReference type="ARBA" id="ARBA00023113"/>
    </source>
</evidence>
<proteinExistence type="predicted"/>
<evidence type="ECO:0000256" key="12">
    <source>
        <dbReference type="ARBA" id="ARBA00022840"/>
    </source>
</evidence>
<dbReference type="InterPro" id="IPR057670">
    <property type="entry name" value="SH3_retrovirus"/>
</dbReference>
<keyword evidence="10" id="KW-0255">Endonuclease</keyword>
<dbReference type="PANTHER" id="PTHR42648">
    <property type="entry name" value="TRANSPOSASE, PUTATIVE-RELATED"/>
    <property type="match status" value="1"/>
</dbReference>
<evidence type="ECO:0000256" key="4">
    <source>
        <dbReference type="ARBA" id="ARBA00022670"/>
    </source>
</evidence>
<organism evidence="25 26">
    <name type="scientific">Melanopsichium pennsylvanicum</name>
    <dbReference type="NCBI Taxonomy" id="63383"/>
    <lineage>
        <taxon>Eukaryota</taxon>
        <taxon>Fungi</taxon>
        <taxon>Dikarya</taxon>
        <taxon>Basidiomycota</taxon>
        <taxon>Ustilaginomycotina</taxon>
        <taxon>Ustilaginomycetes</taxon>
        <taxon>Ustilaginales</taxon>
        <taxon>Ustilaginaceae</taxon>
        <taxon>Melanopsichium</taxon>
    </lineage>
</organism>